<accession>A0A645FMA2</accession>
<reference evidence="1" key="1">
    <citation type="submission" date="2019-08" db="EMBL/GenBank/DDBJ databases">
        <authorList>
            <person name="Kucharzyk K."/>
            <person name="Murdoch R.W."/>
            <person name="Higgins S."/>
            <person name="Loffler F."/>
        </authorList>
    </citation>
    <scope>NUCLEOTIDE SEQUENCE</scope>
</reference>
<gene>
    <name evidence="1" type="primary">hydB_10</name>
    <name evidence="1" type="ORF">SDC9_162872</name>
</gene>
<dbReference type="EMBL" id="VSSQ01062346">
    <property type="protein sequence ID" value="MPN15538.1"/>
    <property type="molecule type" value="Genomic_DNA"/>
</dbReference>
<name>A0A645FMA2_9ZZZZ</name>
<protein>
    <submittedName>
        <fullName evidence="1">Periplasmic [NiFe] hydrogenase large subunit</fullName>
        <ecNumber evidence="1">1.12.2.1</ecNumber>
    </submittedName>
</protein>
<dbReference type="SUPFAM" id="SSF56762">
    <property type="entry name" value="HydB/Nqo4-like"/>
    <property type="match status" value="1"/>
</dbReference>
<keyword evidence="1" id="KW-0560">Oxidoreductase</keyword>
<comment type="caution">
    <text evidence="1">The sequence shown here is derived from an EMBL/GenBank/DDBJ whole genome shotgun (WGS) entry which is preliminary data.</text>
</comment>
<dbReference type="Pfam" id="PF00374">
    <property type="entry name" value="NiFeSe_Hases"/>
    <property type="match status" value="1"/>
</dbReference>
<dbReference type="InterPro" id="IPR001501">
    <property type="entry name" value="Ni-dep_hyd_lsu"/>
</dbReference>
<organism evidence="1">
    <name type="scientific">bioreactor metagenome</name>
    <dbReference type="NCBI Taxonomy" id="1076179"/>
    <lineage>
        <taxon>unclassified sequences</taxon>
        <taxon>metagenomes</taxon>
        <taxon>ecological metagenomes</taxon>
    </lineage>
</organism>
<proteinExistence type="predicted"/>
<dbReference type="GO" id="GO:0047806">
    <property type="term" value="F:cytochrome-c3 hydrogenase activity"/>
    <property type="evidence" value="ECO:0007669"/>
    <property type="project" value="UniProtKB-EC"/>
</dbReference>
<dbReference type="AlphaFoldDB" id="A0A645FMA2"/>
<dbReference type="InterPro" id="IPR029014">
    <property type="entry name" value="NiFe-Hase_large"/>
</dbReference>
<evidence type="ECO:0000313" key="1">
    <source>
        <dbReference type="EMBL" id="MPN15538.1"/>
    </source>
</evidence>
<dbReference type="PANTHER" id="PTHR42958:SF2">
    <property type="entry name" value="UPTAKE HYDROGENASE LARGE SUBUNIT"/>
    <property type="match status" value="1"/>
</dbReference>
<dbReference type="InterPro" id="IPR050867">
    <property type="entry name" value="NiFe/NiFeSe_hydrgnase_LSU"/>
</dbReference>
<dbReference type="GO" id="GO:0016151">
    <property type="term" value="F:nickel cation binding"/>
    <property type="evidence" value="ECO:0007669"/>
    <property type="project" value="InterPro"/>
</dbReference>
<dbReference type="EC" id="1.12.2.1" evidence="1"/>
<sequence length="160" mass="17821">MEVGPLARMTIGGYYNRGISAMDRVIARVLESKKICECMESLLEFIKLQPAYQSQYEIPKEAKGVGVMEASRGVLLHFIEIENSVVKNYSLIPPSVWNLSPKDNNNMRSPVEEALVGTQIDDINKASTIIGRIVRSFDPCLNCAAHVISDKYSPFTINIV</sequence>
<dbReference type="PANTHER" id="PTHR42958">
    <property type="entry name" value="HYDROGENASE-2 LARGE CHAIN"/>
    <property type="match status" value="1"/>
</dbReference>
<dbReference type="Gene3D" id="1.10.645.10">
    <property type="entry name" value="Cytochrome-c3 Hydrogenase, chain B"/>
    <property type="match status" value="1"/>
</dbReference>